<gene>
    <name evidence="8" type="ORF">SAMN02787118_109325</name>
</gene>
<dbReference type="GO" id="GO:0046872">
    <property type="term" value="F:metal ion binding"/>
    <property type="evidence" value="ECO:0007669"/>
    <property type="project" value="UniProtKB-KW"/>
</dbReference>
<dbReference type="AlphaFoldDB" id="A0A1I2K4C7"/>
<keyword evidence="4 5" id="KW-0408">Iron</keyword>
<evidence type="ECO:0000256" key="2">
    <source>
        <dbReference type="ARBA" id="ARBA00022723"/>
    </source>
</evidence>
<reference evidence="8 9" key="1">
    <citation type="submission" date="2016-10" db="EMBL/GenBank/DDBJ databases">
        <authorList>
            <person name="de Groot N.N."/>
        </authorList>
    </citation>
    <scope>NUCLEOTIDE SEQUENCE [LARGE SCALE GENOMIC DNA]</scope>
    <source>
        <strain evidence="8 9">OK461</strain>
    </source>
</reference>
<name>A0A1I2K4C7_9ACTN</name>
<evidence type="ECO:0000256" key="4">
    <source>
        <dbReference type="ARBA" id="ARBA00023004"/>
    </source>
</evidence>
<keyword evidence="3 6" id="KW-0560">Oxidoreductase</keyword>
<dbReference type="PANTHER" id="PTHR10543:SF89">
    <property type="entry name" value="CAROTENOID 9,10(9',10')-CLEAVAGE DIOXYGENASE 1"/>
    <property type="match status" value="1"/>
</dbReference>
<protein>
    <recommendedName>
        <fullName evidence="6">Dioxygenase</fullName>
        <ecNumber evidence="6">1.13.11.-</ecNumber>
    </recommendedName>
</protein>
<comment type="similarity">
    <text evidence="1 6">Belongs to the carotenoid oxygenase family.</text>
</comment>
<evidence type="ECO:0000256" key="6">
    <source>
        <dbReference type="RuleBase" id="RU364048"/>
    </source>
</evidence>
<evidence type="ECO:0000313" key="9">
    <source>
        <dbReference type="Proteomes" id="UP000181942"/>
    </source>
</evidence>
<dbReference type="EMBL" id="FONR01000009">
    <property type="protein sequence ID" value="SFF61952.1"/>
    <property type="molecule type" value="Genomic_DNA"/>
</dbReference>
<sequence>MPRGPTVVAGVDEPMMIHGMALTSRFLVLVLAPAFFGLPAAASGGSFIAWRPERATRVALVPRDGGPVRWAEDEAFWLWHTVNAYDSSGRPGESDGPDPTVTLDYVQWPRSALGDSERSGAGRAAGQGGRQRSGTSRDHRQPGPCGTPCSTTRTWSSRASTTV</sequence>
<comment type="cofactor">
    <cofactor evidence="5 6">
        <name>Fe(2+)</name>
        <dbReference type="ChEBI" id="CHEBI:29033"/>
    </cofactor>
    <text evidence="5 6">Binds 1 Fe(2+) ion per subunit.</text>
</comment>
<proteinExistence type="inferred from homology"/>
<feature type="binding site" evidence="5">
    <location>
        <position position="80"/>
    </location>
    <ligand>
        <name>Fe cation</name>
        <dbReference type="ChEBI" id="CHEBI:24875"/>
        <note>catalytic</note>
    </ligand>
</feature>
<organism evidence="8 9">
    <name type="scientific">Streptomyces mirabilis</name>
    <dbReference type="NCBI Taxonomy" id="68239"/>
    <lineage>
        <taxon>Bacteria</taxon>
        <taxon>Bacillati</taxon>
        <taxon>Actinomycetota</taxon>
        <taxon>Actinomycetes</taxon>
        <taxon>Kitasatosporales</taxon>
        <taxon>Streptomycetaceae</taxon>
        <taxon>Streptomyces</taxon>
    </lineage>
</organism>
<feature type="compositionally biased region" description="Low complexity" evidence="7">
    <location>
        <begin position="150"/>
        <end position="163"/>
    </location>
</feature>
<evidence type="ECO:0000313" key="8">
    <source>
        <dbReference type="EMBL" id="SFF61952.1"/>
    </source>
</evidence>
<dbReference type="GO" id="GO:0010436">
    <property type="term" value="F:carotenoid dioxygenase activity"/>
    <property type="evidence" value="ECO:0007669"/>
    <property type="project" value="TreeGrafter"/>
</dbReference>
<accession>A0A1I2K4C7</accession>
<evidence type="ECO:0000256" key="7">
    <source>
        <dbReference type="SAM" id="MobiDB-lite"/>
    </source>
</evidence>
<feature type="region of interest" description="Disordered" evidence="7">
    <location>
        <begin position="113"/>
        <end position="163"/>
    </location>
</feature>
<dbReference type="EC" id="1.13.11.-" evidence="6"/>
<keyword evidence="2 5" id="KW-0479">Metal-binding</keyword>
<feature type="binding site" evidence="5">
    <location>
        <position position="18"/>
    </location>
    <ligand>
        <name>Fe cation</name>
        <dbReference type="ChEBI" id="CHEBI:24875"/>
        <note>catalytic</note>
    </ligand>
</feature>
<evidence type="ECO:0000256" key="1">
    <source>
        <dbReference type="ARBA" id="ARBA00006787"/>
    </source>
</evidence>
<dbReference type="Proteomes" id="UP000181942">
    <property type="component" value="Unassembled WGS sequence"/>
</dbReference>
<evidence type="ECO:0000256" key="3">
    <source>
        <dbReference type="ARBA" id="ARBA00023002"/>
    </source>
</evidence>
<evidence type="ECO:0000256" key="5">
    <source>
        <dbReference type="PIRSR" id="PIRSR604294-1"/>
    </source>
</evidence>
<keyword evidence="6" id="KW-0223">Dioxygenase</keyword>
<dbReference type="PANTHER" id="PTHR10543">
    <property type="entry name" value="BETA-CAROTENE DIOXYGENASE"/>
    <property type="match status" value="1"/>
</dbReference>
<dbReference type="InterPro" id="IPR004294">
    <property type="entry name" value="Carotenoid_Oase"/>
</dbReference>
<dbReference type="Pfam" id="PF03055">
    <property type="entry name" value="RPE65"/>
    <property type="match status" value="1"/>
</dbReference>
<dbReference type="GO" id="GO:0016121">
    <property type="term" value="P:carotene catabolic process"/>
    <property type="evidence" value="ECO:0007669"/>
    <property type="project" value="TreeGrafter"/>
</dbReference>